<evidence type="ECO:0000313" key="12">
    <source>
        <dbReference type="Proteomes" id="UP000004263"/>
    </source>
</evidence>
<evidence type="ECO:0000256" key="8">
    <source>
        <dbReference type="ARBA" id="ARBA00023136"/>
    </source>
</evidence>
<dbReference type="Pfam" id="PF07963">
    <property type="entry name" value="N_methyl"/>
    <property type="match status" value="1"/>
</dbReference>
<dbReference type="InterPro" id="IPR049875">
    <property type="entry name" value="TypeII_GspH"/>
</dbReference>
<evidence type="ECO:0000256" key="6">
    <source>
        <dbReference type="ARBA" id="ARBA00022692"/>
    </source>
</evidence>
<keyword evidence="4" id="KW-0488">Methylation</keyword>
<dbReference type="GO" id="GO:0015627">
    <property type="term" value="C:type II protein secretion system complex"/>
    <property type="evidence" value="ECO:0007669"/>
    <property type="project" value="InterPro"/>
</dbReference>
<accession>Q1N4H2</accession>
<gene>
    <name evidence="11" type="ORF">RED65_01810</name>
</gene>
<dbReference type="InterPro" id="IPR002416">
    <property type="entry name" value="T2SS_protein-GspH"/>
</dbReference>
<dbReference type="GO" id="GO:0005886">
    <property type="term" value="C:plasma membrane"/>
    <property type="evidence" value="ECO:0007669"/>
    <property type="project" value="UniProtKB-SubCell"/>
</dbReference>
<evidence type="ECO:0000256" key="3">
    <source>
        <dbReference type="ARBA" id="ARBA00022475"/>
    </source>
</evidence>
<dbReference type="InterPro" id="IPR045584">
    <property type="entry name" value="Pilin-like"/>
</dbReference>
<evidence type="ECO:0000256" key="2">
    <source>
        <dbReference type="ARBA" id="ARBA00021549"/>
    </source>
</evidence>
<comment type="caution">
    <text evidence="11">The sequence shown here is derived from an EMBL/GenBank/DDBJ whole genome shotgun (WGS) entry which is preliminary data.</text>
</comment>
<evidence type="ECO:0000313" key="11">
    <source>
        <dbReference type="EMBL" id="EAT13456.1"/>
    </source>
</evidence>
<dbReference type="Proteomes" id="UP000004263">
    <property type="component" value="Unassembled WGS sequence"/>
</dbReference>
<keyword evidence="12" id="KW-1185">Reference proteome</keyword>
<dbReference type="EMBL" id="AAQH01000002">
    <property type="protein sequence ID" value="EAT13456.1"/>
    <property type="molecule type" value="Genomic_DNA"/>
</dbReference>
<keyword evidence="5" id="KW-0997">Cell inner membrane</keyword>
<keyword evidence="6 10" id="KW-0812">Transmembrane</keyword>
<keyword evidence="7 10" id="KW-1133">Transmembrane helix</keyword>
<evidence type="ECO:0000256" key="7">
    <source>
        <dbReference type="ARBA" id="ARBA00022989"/>
    </source>
</evidence>
<dbReference type="GO" id="GO:0015628">
    <property type="term" value="P:protein secretion by the type II secretion system"/>
    <property type="evidence" value="ECO:0007669"/>
    <property type="project" value="InterPro"/>
</dbReference>
<dbReference type="RefSeq" id="WP_007017840.1">
    <property type="nucleotide sequence ID" value="NZ_CH724114.1"/>
</dbReference>
<proteinExistence type="predicted"/>
<protein>
    <recommendedName>
        <fullName evidence="2">Type II secretion system protein H</fullName>
    </recommendedName>
    <alternativeName>
        <fullName evidence="9">General secretion pathway protein H</fullName>
    </alternativeName>
</protein>
<dbReference type="PRINTS" id="PR00885">
    <property type="entry name" value="BCTERIALGSPH"/>
</dbReference>
<evidence type="ECO:0000256" key="5">
    <source>
        <dbReference type="ARBA" id="ARBA00022519"/>
    </source>
</evidence>
<dbReference type="NCBIfam" id="TIGR02532">
    <property type="entry name" value="IV_pilin_GFxxxE"/>
    <property type="match status" value="1"/>
</dbReference>
<evidence type="ECO:0000256" key="4">
    <source>
        <dbReference type="ARBA" id="ARBA00022481"/>
    </source>
</evidence>
<dbReference type="Gene3D" id="3.55.40.10">
    <property type="entry name" value="minor pseudopilin epsh domain"/>
    <property type="match status" value="1"/>
</dbReference>
<evidence type="ECO:0000256" key="10">
    <source>
        <dbReference type="SAM" id="Phobius"/>
    </source>
</evidence>
<dbReference type="HOGENOM" id="CLU_1406329_0_0_6"/>
<dbReference type="InterPro" id="IPR012902">
    <property type="entry name" value="N_methyl_site"/>
</dbReference>
<comment type="subcellular location">
    <subcellularLocation>
        <location evidence="1">Cell inner membrane</location>
        <topology evidence="1">Single-pass membrane protein</topology>
    </subcellularLocation>
</comment>
<keyword evidence="3" id="KW-1003">Cell membrane</keyword>
<organism evidence="11 12">
    <name type="scientific">Bermanella marisrubri</name>
    <dbReference type="NCBI Taxonomy" id="207949"/>
    <lineage>
        <taxon>Bacteria</taxon>
        <taxon>Pseudomonadati</taxon>
        <taxon>Pseudomonadota</taxon>
        <taxon>Gammaproteobacteria</taxon>
        <taxon>Oceanospirillales</taxon>
        <taxon>Oceanospirillaceae</taxon>
        <taxon>Bermanella</taxon>
    </lineage>
</organism>
<evidence type="ECO:0000256" key="9">
    <source>
        <dbReference type="ARBA" id="ARBA00030775"/>
    </source>
</evidence>
<name>Q1N4H2_9GAMM</name>
<sequence length="193" mass="22071">MKKHHPAKQNGFTLLELLVVLVIIGLLVSMAVVNTDIDRNKQTFLQHSTALKFFFEAVAEEAIITNQTLGIMAFRDGLKVMKWEKQQSEEIESNLNNQSEAPTYKWVAFSSRYKPAKIPETMVYELRIEDKDVVLDYMPQEIKDAEPQIKLFSTGEQTLSSLLLTIDDDPRVIEIESGGLGRYYSSDLKDRNQ</sequence>
<feature type="transmembrane region" description="Helical" evidence="10">
    <location>
        <begin position="12"/>
        <end position="33"/>
    </location>
</feature>
<dbReference type="SUPFAM" id="SSF54523">
    <property type="entry name" value="Pili subunits"/>
    <property type="match status" value="1"/>
</dbReference>
<reference evidence="11 12" key="1">
    <citation type="submission" date="2006-03" db="EMBL/GenBank/DDBJ databases">
        <authorList>
            <person name="Pinhassi J."/>
            <person name="Pedros-Alio C."/>
            <person name="Ferriera S."/>
            <person name="Johnson J."/>
            <person name="Kravitz S."/>
            <person name="Halpern A."/>
            <person name="Remington K."/>
            <person name="Beeson K."/>
            <person name="Tran B."/>
            <person name="Rogers Y.-H."/>
            <person name="Friedman R."/>
            <person name="Venter J.C."/>
        </authorList>
    </citation>
    <scope>NUCLEOTIDE SEQUENCE [LARGE SCALE GENOMIC DNA]</scope>
    <source>
        <strain evidence="11 12">RED65</strain>
    </source>
</reference>
<evidence type="ECO:0000256" key="1">
    <source>
        <dbReference type="ARBA" id="ARBA00004377"/>
    </source>
</evidence>
<dbReference type="NCBIfam" id="TIGR01708">
    <property type="entry name" value="typeII_sec_gspH"/>
    <property type="match status" value="1"/>
</dbReference>
<dbReference type="AlphaFoldDB" id="Q1N4H2"/>
<keyword evidence="8 10" id="KW-0472">Membrane</keyword>
<dbReference type="STRING" id="207949.RED65_01810"/>